<reference evidence="2" key="1">
    <citation type="submission" date="2020-05" db="EMBL/GenBank/DDBJ databases">
        <title>Mycena genomes resolve the evolution of fungal bioluminescence.</title>
        <authorList>
            <person name="Tsai I.J."/>
        </authorList>
    </citation>
    <scope>NUCLEOTIDE SEQUENCE</scope>
    <source>
        <strain evidence="2">CCC161011</strain>
    </source>
</reference>
<accession>A0A8H7CT19</accession>
<dbReference type="EMBL" id="JACAZI010000012">
    <property type="protein sequence ID" value="KAF7347006.1"/>
    <property type="molecule type" value="Genomic_DNA"/>
</dbReference>
<gene>
    <name evidence="2" type="ORF">MVEN_01453700</name>
</gene>
<name>A0A8H7CT19_9AGAR</name>
<feature type="region of interest" description="Disordered" evidence="1">
    <location>
        <begin position="145"/>
        <end position="169"/>
    </location>
</feature>
<dbReference type="Proteomes" id="UP000620124">
    <property type="component" value="Unassembled WGS sequence"/>
</dbReference>
<protein>
    <submittedName>
        <fullName evidence="2">Uncharacterized protein</fullName>
    </submittedName>
</protein>
<feature type="compositionally biased region" description="Basic and acidic residues" evidence="1">
    <location>
        <begin position="151"/>
        <end position="169"/>
    </location>
</feature>
<keyword evidence="3" id="KW-1185">Reference proteome</keyword>
<evidence type="ECO:0000313" key="2">
    <source>
        <dbReference type="EMBL" id="KAF7347006.1"/>
    </source>
</evidence>
<evidence type="ECO:0000313" key="3">
    <source>
        <dbReference type="Proteomes" id="UP000620124"/>
    </source>
</evidence>
<sequence length="266" mass="29750">MVSLDMTHQQQRAVVLLQGNLALVIDMDMSTNPCIWYPAQKPLQWHHPLSSMCLSHSQGNLVASRCRCCFLDPWIDTFQFRTTCSGRQFSEWETVSSQTFNIASAIAHSLELNAGHTEDLAELDSGPPATAIATTESHATVNWVLSSERPPATDRKSRDKLRSRNKHDAQHVTVKLKTDILLDARPHHPRHLLKAGSPIKTLFWMSKVRVAATGWIGIRDFGVCNDEKETEQAEHGPSPTYMLEDFFGPQANIEGFTHVPCLGPQT</sequence>
<proteinExistence type="predicted"/>
<comment type="caution">
    <text evidence="2">The sequence shown here is derived from an EMBL/GenBank/DDBJ whole genome shotgun (WGS) entry which is preliminary data.</text>
</comment>
<evidence type="ECO:0000256" key="1">
    <source>
        <dbReference type="SAM" id="MobiDB-lite"/>
    </source>
</evidence>
<dbReference type="AlphaFoldDB" id="A0A8H7CT19"/>
<organism evidence="2 3">
    <name type="scientific">Mycena venus</name>
    <dbReference type="NCBI Taxonomy" id="2733690"/>
    <lineage>
        <taxon>Eukaryota</taxon>
        <taxon>Fungi</taxon>
        <taxon>Dikarya</taxon>
        <taxon>Basidiomycota</taxon>
        <taxon>Agaricomycotina</taxon>
        <taxon>Agaricomycetes</taxon>
        <taxon>Agaricomycetidae</taxon>
        <taxon>Agaricales</taxon>
        <taxon>Marasmiineae</taxon>
        <taxon>Mycenaceae</taxon>
        <taxon>Mycena</taxon>
    </lineage>
</organism>
<dbReference type="OrthoDB" id="3064577at2759"/>